<keyword evidence="3" id="KW-1185">Reference proteome</keyword>
<reference evidence="2 3" key="1">
    <citation type="submission" date="2014-04" db="EMBL/GenBank/DDBJ databases">
        <authorList>
            <consortium name="DOE Joint Genome Institute"/>
            <person name="Kuo A."/>
            <person name="Girlanda M."/>
            <person name="Perotto S."/>
            <person name="Kohler A."/>
            <person name="Nagy L.G."/>
            <person name="Floudas D."/>
            <person name="Copeland A."/>
            <person name="Barry K.W."/>
            <person name="Cichocki N."/>
            <person name="Veneault-Fourrey C."/>
            <person name="LaButti K."/>
            <person name="Lindquist E.A."/>
            <person name="Lipzen A."/>
            <person name="Lundell T."/>
            <person name="Morin E."/>
            <person name="Murat C."/>
            <person name="Sun H."/>
            <person name="Tunlid A."/>
            <person name="Henrissat B."/>
            <person name="Grigoriev I.V."/>
            <person name="Hibbett D.S."/>
            <person name="Martin F."/>
            <person name="Nordberg H.P."/>
            <person name="Cantor M.N."/>
            <person name="Hua S.X."/>
        </authorList>
    </citation>
    <scope>NUCLEOTIDE SEQUENCE [LARGE SCALE GENOMIC DNA]</scope>
    <source>
        <strain evidence="2 3">MUT 4182</strain>
    </source>
</reference>
<evidence type="ECO:0000313" key="3">
    <source>
        <dbReference type="Proteomes" id="UP000054248"/>
    </source>
</evidence>
<feature type="region of interest" description="Disordered" evidence="1">
    <location>
        <begin position="19"/>
        <end position="58"/>
    </location>
</feature>
<name>A0A0C3QBJ2_9AGAM</name>
<gene>
    <name evidence="2" type="ORF">M407DRAFT_245148</name>
</gene>
<sequence length="58" mass="6237">MAKTEALELKVTLVSSNSSGTYYASRSTKRRVVTVRKNAPSKASEGAPRRETPAQAPT</sequence>
<proteinExistence type="predicted"/>
<evidence type="ECO:0000256" key="1">
    <source>
        <dbReference type="SAM" id="MobiDB-lite"/>
    </source>
</evidence>
<protein>
    <submittedName>
        <fullName evidence="2">Uncharacterized protein</fullName>
    </submittedName>
</protein>
<dbReference type="HOGENOM" id="CLU_2980794_0_0_1"/>
<accession>A0A0C3QBJ2</accession>
<dbReference type="AlphaFoldDB" id="A0A0C3QBJ2"/>
<dbReference type="EMBL" id="KN823108">
    <property type="protein sequence ID" value="KIO22506.1"/>
    <property type="molecule type" value="Genomic_DNA"/>
</dbReference>
<evidence type="ECO:0000313" key="2">
    <source>
        <dbReference type="EMBL" id="KIO22506.1"/>
    </source>
</evidence>
<organism evidence="2 3">
    <name type="scientific">Tulasnella calospora MUT 4182</name>
    <dbReference type="NCBI Taxonomy" id="1051891"/>
    <lineage>
        <taxon>Eukaryota</taxon>
        <taxon>Fungi</taxon>
        <taxon>Dikarya</taxon>
        <taxon>Basidiomycota</taxon>
        <taxon>Agaricomycotina</taxon>
        <taxon>Agaricomycetes</taxon>
        <taxon>Cantharellales</taxon>
        <taxon>Tulasnellaceae</taxon>
        <taxon>Tulasnella</taxon>
    </lineage>
</organism>
<dbReference type="Proteomes" id="UP000054248">
    <property type="component" value="Unassembled WGS sequence"/>
</dbReference>
<reference evidence="3" key="2">
    <citation type="submission" date="2015-01" db="EMBL/GenBank/DDBJ databases">
        <title>Evolutionary Origins and Diversification of the Mycorrhizal Mutualists.</title>
        <authorList>
            <consortium name="DOE Joint Genome Institute"/>
            <consortium name="Mycorrhizal Genomics Consortium"/>
            <person name="Kohler A."/>
            <person name="Kuo A."/>
            <person name="Nagy L.G."/>
            <person name="Floudas D."/>
            <person name="Copeland A."/>
            <person name="Barry K.W."/>
            <person name="Cichocki N."/>
            <person name="Veneault-Fourrey C."/>
            <person name="LaButti K."/>
            <person name="Lindquist E.A."/>
            <person name="Lipzen A."/>
            <person name="Lundell T."/>
            <person name="Morin E."/>
            <person name="Murat C."/>
            <person name="Riley R."/>
            <person name="Ohm R."/>
            <person name="Sun H."/>
            <person name="Tunlid A."/>
            <person name="Henrissat B."/>
            <person name="Grigoriev I.V."/>
            <person name="Hibbett D.S."/>
            <person name="Martin F."/>
        </authorList>
    </citation>
    <scope>NUCLEOTIDE SEQUENCE [LARGE SCALE GENOMIC DNA]</scope>
    <source>
        <strain evidence="3">MUT 4182</strain>
    </source>
</reference>